<proteinExistence type="predicted"/>
<evidence type="ECO:0000256" key="3">
    <source>
        <dbReference type="ARBA" id="ARBA00023163"/>
    </source>
</evidence>
<keyword evidence="8" id="KW-1185">Reference proteome</keyword>
<dbReference type="AlphaFoldDB" id="A0A8J4Q045"/>
<dbReference type="PROSITE" id="PS51519">
    <property type="entry name" value="RWP_RK"/>
    <property type="match status" value="1"/>
</dbReference>
<gene>
    <name evidence="7" type="ORF">CYY_006374</name>
</gene>
<sequence length="634" mass="71266">MQKVQNPVSLPIGKPSSHIHSLLLPHQETQKDNSSFREQLFSNGWNLPYSKMANDSSIKKSNSSSFNDAFHHSSPAPSPSYDYSSSSSDEDEHSRVSRNISKFFNPLPTFKQICSESQLADNSRSSSLSSILQNSSSTSLNSSPSSTSSSPSYTVPMVNLQNHDQIRTIIDQPNSPSSSYPSSPSTAEYHTSSSTKNNQIRQWLDELNQLKKREYILLENLKNFNNINNNNSSSDESEDDHYPVIHNNIRQQQEPISPNVNIQPKQTLSIQQQPSDYIICNRYIHPSPVVVVDQETINRTTGYLIVNASLVSSPNPKQPKVNNKFELLQGVKSILVEKNGVVIFNKLKLNEISSKYSNQSFNICFTLSDISSDNQIHVLSQVYSTPFHILAKTNKRKSDEIENEEPNSPLGRQSSPVCSSPSSPSSPPQTVKSFDESTTIQSSQQQQSGKNSDNVPTSNGNDPNYIDITDLLILPQKEAAARLGISESMLCKRFKECTRRKWPYRYLRKIDKVIKILSFQNINEIPKEEKEKLERFIIEREECLRPVKIRITGCLEKDNDSPAVAPTVTTVDSQQQQSFKSSKIQNLINSGSVDETTPTQKEHANLFQAFIHGGESNGLENIVETLEMLKHTRQ</sequence>
<feature type="compositionally biased region" description="Low complexity" evidence="5">
    <location>
        <begin position="414"/>
        <end position="423"/>
    </location>
</feature>
<feature type="compositionally biased region" description="Polar residues" evidence="5">
    <location>
        <begin position="449"/>
        <end position="462"/>
    </location>
</feature>
<feature type="compositionally biased region" description="Low complexity" evidence="5">
    <location>
        <begin position="173"/>
        <end position="185"/>
    </location>
</feature>
<evidence type="ECO:0000259" key="6">
    <source>
        <dbReference type="PROSITE" id="PS51519"/>
    </source>
</evidence>
<feature type="region of interest" description="Disordered" evidence="5">
    <location>
        <begin position="170"/>
        <end position="196"/>
    </location>
</feature>
<accession>A0A8J4Q045</accession>
<feature type="compositionally biased region" description="Low complexity" evidence="5">
    <location>
        <begin position="72"/>
        <end position="87"/>
    </location>
</feature>
<protein>
    <recommendedName>
        <fullName evidence="6">RWP-RK domain-containing protein</fullName>
    </recommendedName>
</protein>
<evidence type="ECO:0000256" key="4">
    <source>
        <dbReference type="ARBA" id="ARBA00023242"/>
    </source>
</evidence>
<dbReference type="OrthoDB" id="20871at2759"/>
<dbReference type="InterPro" id="IPR003035">
    <property type="entry name" value="RWP-RK_dom"/>
</dbReference>
<evidence type="ECO:0000256" key="2">
    <source>
        <dbReference type="ARBA" id="ARBA00023125"/>
    </source>
</evidence>
<feature type="domain" description="RWP-RK" evidence="6">
    <location>
        <begin position="446"/>
        <end position="531"/>
    </location>
</feature>
<feature type="region of interest" description="Disordered" evidence="5">
    <location>
        <begin position="134"/>
        <end position="156"/>
    </location>
</feature>
<feature type="region of interest" description="Disordered" evidence="5">
    <location>
        <begin position="1"/>
        <end position="35"/>
    </location>
</feature>
<evidence type="ECO:0000313" key="7">
    <source>
        <dbReference type="EMBL" id="KAF2072296.1"/>
    </source>
</evidence>
<evidence type="ECO:0000256" key="5">
    <source>
        <dbReference type="SAM" id="MobiDB-lite"/>
    </source>
</evidence>
<keyword evidence="2" id="KW-0238">DNA-binding</keyword>
<evidence type="ECO:0000313" key="8">
    <source>
        <dbReference type="Proteomes" id="UP000695562"/>
    </source>
</evidence>
<feature type="region of interest" description="Disordered" evidence="5">
    <location>
        <begin position="56"/>
        <end position="94"/>
    </location>
</feature>
<keyword evidence="3" id="KW-0804">Transcription</keyword>
<keyword evidence="1" id="KW-0805">Transcription regulation</keyword>
<dbReference type="EMBL" id="AJWJ01000292">
    <property type="protein sequence ID" value="KAF2072296.1"/>
    <property type="molecule type" value="Genomic_DNA"/>
</dbReference>
<comment type="caution">
    <text evidence="7">The sequence shown here is derived from an EMBL/GenBank/DDBJ whole genome shotgun (WGS) entry which is preliminary data.</text>
</comment>
<feature type="compositionally biased region" description="Polar residues" evidence="5">
    <location>
        <begin position="186"/>
        <end position="196"/>
    </location>
</feature>
<organism evidence="7 8">
    <name type="scientific">Polysphondylium violaceum</name>
    <dbReference type="NCBI Taxonomy" id="133409"/>
    <lineage>
        <taxon>Eukaryota</taxon>
        <taxon>Amoebozoa</taxon>
        <taxon>Evosea</taxon>
        <taxon>Eumycetozoa</taxon>
        <taxon>Dictyostelia</taxon>
        <taxon>Dictyosteliales</taxon>
        <taxon>Dictyosteliaceae</taxon>
        <taxon>Polysphondylium</taxon>
    </lineage>
</organism>
<name>A0A8J4Q045_9MYCE</name>
<dbReference type="GO" id="GO:0003677">
    <property type="term" value="F:DNA binding"/>
    <property type="evidence" value="ECO:0007669"/>
    <property type="project" value="UniProtKB-KW"/>
</dbReference>
<keyword evidence="4" id="KW-0539">Nucleus</keyword>
<feature type="region of interest" description="Disordered" evidence="5">
    <location>
        <begin position="395"/>
        <end position="462"/>
    </location>
</feature>
<dbReference type="Proteomes" id="UP000695562">
    <property type="component" value="Unassembled WGS sequence"/>
</dbReference>
<evidence type="ECO:0000256" key="1">
    <source>
        <dbReference type="ARBA" id="ARBA00023015"/>
    </source>
</evidence>
<reference evidence="7" key="1">
    <citation type="submission" date="2020-01" db="EMBL/GenBank/DDBJ databases">
        <title>Development of genomics and gene disruption for Polysphondylium violaceum indicates a role for the polyketide synthase stlB in stalk morphogenesis.</title>
        <authorList>
            <person name="Narita B."/>
            <person name="Kawabe Y."/>
            <person name="Kin K."/>
            <person name="Saito T."/>
            <person name="Gibbs R."/>
            <person name="Kuspa A."/>
            <person name="Muzny D."/>
            <person name="Queller D."/>
            <person name="Richards S."/>
            <person name="Strassman J."/>
            <person name="Sucgang R."/>
            <person name="Worley K."/>
            <person name="Schaap P."/>
        </authorList>
    </citation>
    <scope>NUCLEOTIDE SEQUENCE</scope>
    <source>
        <strain evidence="7">QSvi11</strain>
    </source>
</reference>
<feature type="compositionally biased region" description="Polar residues" evidence="5">
    <location>
        <begin position="429"/>
        <end position="440"/>
    </location>
</feature>